<accession>A0ACB8GDY5</accession>
<name>A0ACB8GDY5_9SAUR</name>
<reference evidence="1" key="1">
    <citation type="submission" date="2021-08" db="EMBL/GenBank/DDBJ databases">
        <title>The first chromosome-level gecko genome reveals the dynamic sex chromosomes of Neotropical dwarf geckos (Sphaerodactylidae: Sphaerodactylus).</title>
        <authorList>
            <person name="Pinto B.J."/>
            <person name="Keating S.E."/>
            <person name="Gamble T."/>
        </authorList>
    </citation>
    <scope>NUCLEOTIDE SEQUENCE</scope>
    <source>
        <strain evidence="1">TG3544</strain>
    </source>
</reference>
<comment type="caution">
    <text evidence="1">The sequence shown here is derived from an EMBL/GenBank/DDBJ whole genome shotgun (WGS) entry which is preliminary data.</text>
</comment>
<sequence length="741" mass="81500">MQTDSATQGNLFQVVMVTPQRENGNLSCEELSAHQSTVLHLDNRNLASFPSCLPGILEHLDLSKNLLPEFSGQDAAHLPGLQVLSLRQNKIQQVSWGAAGSLTRLQTLDLSFNLLSSVPACNASTLGNLRQLSLAGNPITEIQTFAFSCYPQLQFLDLSSTLLGQDGNDGIQESAFAVNFLHGDASETVGSALITLHLSATFLERINPEWLKDLPRLTTLHLSRMSRLKSLDAAVFVQTPRLQKLYCHDSHVLSQVETESFSQISELAFLTFQNCNLSSLKPWDLSSLDNLVIDLYGNPLECRCELSWLFSEPQKIVLQRASETICYAHPEDNVTLGSIPLSRLYDECQSNRTTDPTPQLKTGNLYSTYSSFTTKTSPDSASFPQEWHHSSIDPHSVSRGDLTVQESTQADMLAYKEETANGSTESPSTMVALTTTSTMLAKTSVEQTLGDTTDLRSHDPTKADSLVHPVGTLYNSTLSPPTAAPTETGSSPTPSALFIPLKSSTPTELPMQNSTKLPTLSNPASTDVPLHYVDHNDYEDHQEESEAQTIGPCAYDPCRHLQTPCSELQQLSFCLCPGISDDFTIPEPPRLREVSKIRDTSAEIHWCAPNSYVRFYQLIYRLKGSLNKKIVSEDIFHTTRQYTLNSLRPGSSYQACVIAFNKAGSSQSTGWSQRNVSCVAFTTRSNVKSSFAVLSVVSGLLLIGILCTSGCFCKRLKTPHPEQLNTHLVSYKNPAFEDSSK</sequence>
<gene>
    <name evidence="1" type="ORF">K3G42_033055</name>
</gene>
<keyword evidence="2" id="KW-1185">Reference proteome</keyword>
<organism evidence="1 2">
    <name type="scientific">Sphaerodactylus townsendi</name>
    <dbReference type="NCBI Taxonomy" id="933632"/>
    <lineage>
        <taxon>Eukaryota</taxon>
        <taxon>Metazoa</taxon>
        <taxon>Chordata</taxon>
        <taxon>Craniata</taxon>
        <taxon>Vertebrata</taxon>
        <taxon>Euteleostomi</taxon>
        <taxon>Lepidosauria</taxon>
        <taxon>Squamata</taxon>
        <taxon>Bifurcata</taxon>
        <taxon>Gekkota</taxon>
        <taxon>Sphaerodactylidae</taxon>
        <taxon>Sphaerodactylus</taxon>
    </lineage>
</organism>
<evidence type="ECO:0000313" key="1">
    <source>
        <dbReference type="EMBL" id="KAH8017896.1"/>
    </source>
</evidence>
<evidence type="ECO:0000313" key="2">
    <source>
        <dbReference type="Proteomes" id="UP000827872"/>
    </source>
</evidence>
<dbReference type="EMBL" id="CM037614">
    <property type="protein sequence ID" value="KAH8017896.1"/>
    <property type="molecule type" value="Genomic_DNA"/>
</dbReference>
<proteinExistence type="predicted"/>
<protein>
    <submittedName>
        <fullName evidence="1">Uncharacterized protein</fullName>
    </submittedName>
</protein>
<dbReference type="Proteomes" id="UP000827872">
    <property type="component" value="Linkage Group LG01"/>
</dbReference>